<protein>
    <recommendedName>
        <fullName evidence="1">MgsA AAA+ ATPase C-terminal domain-containing protein</fullName>
    </recommendedName>
</protein>
<dbReference type="InterPro" id="IPR021886">
    <property type="entry name" value="MgsA_C"/>
</dbReference>
<dbReference type="PANTHER" id="PTHR13779">
    <property type="entry name" value="WERNER HELICASE-INTERACTING PROTEIN 1 FAMILY MEMBER"/>
    <property type="match status" value="1"/>
</dbReference>
<dbReference type="STRING" id="1804984.AYM40_07525"/>
<proteinExistence type="predicted"/>
<dbReference type="RefSeq" id="WP_063495665.1">
    <property type="nucleotide sequence ID" value="NZ_CP014578.1"/>
</dbReference>
<dbReference type="AlphaFoldDB" id="A0A160FJU7"/>
<dbReference type="Gene3D" id="1.20.272.10">
    <property type="match status" value="1"/>
</dbReference>
<organism evidence="2 3">
    <name type="scientific">Paraburkholderia phytofirmans OLGA172</name>
    <dbReference type="NCBI Taxonomy" id="1417228"/>
    <lineage>
        <taxon>Bacteria</taxon>
        <taxon>Pseudomonadati</taxon>
        <taxon>Pseudomonadota</taxon>
        <taxon>Betaproteobacteria</taxon>
        <taxon>Burkholderiales</taxon>
        <taxon>Burkholderiaceae</taxon>
        <taxon>Paraburkholderia</taxon>
    </lineage>
</organism>
<dbReference type="KEGG" id="buz:AYM40_07525"/>
<dbReference type="Pfam" id="PF12002">
    <property type="entry name" value="MgsA_C"/>
    <property type="match status" value="1"/>
</dbReference>
<dbReference type="InterPro" id="IPR051314">
    <property type="entry name" value="AAA_ATPase_RarA/MGS1/WRNIP1"/>
</dbReference>
<keyword evidence="3" id="KW-1185">Reference proteome</keyword>
<dbReference type="InterPro" id="IPR008921">
    <property type="entry name" value="DNA_pol3_clamp-load_cplx_C"/>
</dbReference>
<dbReference type="GO" id="GO:0006261">
    <property type="term" value="P:DNA-templated DNA replication"/>
    <property type="evidence" value="ECO:0007669"/>
    <property type="project" value="TreeGrafter"/>
</dbReference>
<evidence type="ECO:0000313" key="3">
    <source>
        <dbReference type="Proteomes" id="UP000076852"/>
    </source>
</evidence>
<gene>
    <name evidence="2" type="ORF">AYM40_07525</name>
</gene>
<dbReference type="PANTHER" id="PTHR13779:SF7">
    <property type="entry name" value="ATPASE WRNIP1"/>
    <property type="match status" value="1"/>
</dbReference>
<dbReference type="SUPFAM" id="SSF48019">
    <property type="entry name" value="post-AAA+ oligomerization domain-like"/>
    <property type="match status" value="1"/>
</dbReference>
<evidence type="ECO:0000259" key="1">
    <source>
        <dbReference type="Pfam" id="PF12002"/>
    </source>
</evidence>
<name>A0A160FJU7_9BURK</name>
<dbReference type="GO" id="GO:0000731">
    <property type="term" value="P:DNA synthesis involved in DNA repair"/>
    <property type="evidence" value="ECO:0007669"/>
    <property type="project" value="TreeGrafter"/>
</dbReference>
<dbReference type="GO" id="GO:0008047">
    <property type="term" value="F:enzyme activator activity"/>
    <property type="evidence" value="ECO:0007669"/>
    <property type="project" value="TreeGrafter"/>
</dbReference>
<dbReference type="EMBL" id="CP014578">
    <property type="protein sequence ID" value="ANB72228.1"/>
    <property type="molecule type" value="Genomic_DNA"/>
</dbReference>
<dbReference type="Proteomes" id="UP000076852">
    <property type="component" value="Chromosome 1"/>
</dbReference>
<reference evidence="2 3" key="1">
    <citation type="journal article" date="2016" name="Gene">
        <title>PacBio SMRT assembly of a complex multi-replicon genome reveals chlorocatechol degradative operon in a region of genome plasticity.</title>
        <authorList>
            <person name="Ricker N."/>
            <person name="Shen S.Y."/>
            <person name="Goordial J."/>
            <person name="Jin S."/>
            <person name="Fulthorpe R.R."/>
        </authorList>
    </citation>
    <scope>NUCLEOTIDE SEQUENCE [LARGE SCALE GENOMIC DNA]</scope>
    <source>
        <strain evidence="2 3">OLGA172</strain>
    </source>
</reference>
<dbReference type="GO" id="GO:0003677">
    <property type="term" value="F:DNA binding"/>
    <property type="evidence" value="ECO:0007669"/>
    <property type="project" value="InterPro"/>
</dbReference>
<accession>A0A160FJU7</accession>
<feature type="domain" description="MgsA AAA+ ATPase C-terminal" evidence="1">
    <location>
        <begin position="10"/>
        <end position="82"/>
    </location>
</feature>
<evidence type="ECO:0000313" key="2">
    <source>
        <dbReference type="EMBL" id="ANB72228.1"/>
    </source>
</evidence>
<dbReference type="GO" id="GO:0017116">
    <property type="term" value="F:single-stranded DNA helicase activity"/>
    <property type="evidence" value="ECO:0007669"/>
    <property type="project" value="TreeGrafter"/>
</dbReference>
<sequence>MIDGVVDVRIVLASEEVGNADPRALLVAENAAEAYERFGSPVGGFALVQALVYLAVAPKSNVVNMARHQVLSFVRTDRARPIAAAPAQCATAAHEGARLQEGLPLRA</sequence>